<reference evidence="4 5" key="1">
    <citation type="journal article" date="2022" name="Nat. Ecol. Evol.">
        <title>A masculinizing supergene underlies an exaggerated male reproductive morph in a spider.</title>
        <authorList>
            <person name="Hendrickx F."/>
            <person name="De Corte Z."/>
            <person name="Sonet G."/>
            <person name="Van Belleghem S.M."/>
            <person name="Kostlbacher S."/>
            <person name="Vangestel C."/>
        </authorList>
    </citation>
    <scope>NUCLEOTIDE SEQUENCE [LARGE SCALE GENOMIC DNA]</scope>
    <source>
        <strain evidence="4">W744_W776</strain>
    </source>
</reference>
<dbReference type="PANTHER" id="PTHR24258:SF129">
    <property type="entry name" value="LP15124P-RELATED"/>
    <property type="match status" value="1"/>
</dbReference>
<evidence type="ECO:0000256" key="1">
    <source>
        <dbReference type="ARBA" id="ARBA00023157"/>
    </source>
</evidence>
<feature type="domain" description="Peptidase S1" evidence="3">
    <location>
        <begin position="2"/>
        <end position="267"/>
    </location>
</feature>
<dbReference type="PROSITE" id="PS50240">
    <property type="entry name" value="TRYPSIN_DOM"/>
    <property type="match status" value="1"/>
</dbReference>
<proteinExistence type="inferred from homology"/>
<dbReference type="Gene3D" id="2.40.10.10">
    <property type="entry name" value="Trypsin-like serine proteases"/>
    <property type="match status" value="1"/>
</dbReference>
<evidence type="ECO:0000256" key="2">
    <source>
        <dbReference type="ARBA" id="ARBA00024195"/>
    </source>
</evidence>
<dbReference type="InterPro" id="IPR043504">
    <property type="entry name" value="Peptidase_S1_PA_chymotrypsin"/>
</dbReference>
<gene>
    <name evidence="4" type="ORF">JTE90_003713</name>
</gene>
<dbReference type="GO" id="GO:0004252">
    <property type="term" value="F:serine-type endopeptidase activity"/>
    <property type="evidence" value="ECO:0007669"/>
    <property type="project" value="InterPro"/>
</dbReference>
<keyword evidence="5" id="KW-1185">Reference proteome</keyword>
<dbReference type="PRINTS" id="PR00722">
    <property type="entry name" value="CHYMOTRYPSIN"/>
</dbReference>
<dbReference type="AlphaFoldDB" id="A0AAV6VC81"/>
<keyword evidence="1" id="KW-1015">Disulfide bond</keyword>
<dbReference type="FunFam" id="2.40.10.10:FF:000002">
    <property type="entry name" value="Transmembrane protease serine"/>
    <property type="match status" value="1"/>
</dbReference>
<dbReference type="EMBL" id="JAFNEN010000119">
    <property type="protein sequence ID" value="KAG8193498.1"/>
    <property type="molecule type" value="Genomic_DNA"/>
</dbReference>
<comment type="similarity">
    <text evidence="2">Belongs to the peptidase S1 family. CLIP subfamily.</text>
</comment>
<evidence type="ECO:0000313" key="5">
    <source>
        <dbReference type="Proteomes" id="UP000827092"/>
    </source>
</evidence>
<dbReference type="InterPro" id="IPR001254">
    <property type="entry name" value="Trypsin_dom"/>
</dbReference>
<evidence type="ECO:0000313" key="4">
    <source>
        <dbReference type="EMBL" id="KAG8193498.1"/>
    </source>
</evidence>
<dbReference type="CDD" id="cd00190">
    <property type="entry name" value="Tryp_SPc"/>
    <property type="match status" value="1"/>
</dbReference>
<dbReference type="GO" id="GO:0006508">
    <property type="term" value="P:proteolysis"/>
    <property type="evidence" value="ECO:0007669"/>
    <property type="project" value="InterPro"/>
</dbReference>
<accession>A0AAV6VC81</accession>
<evidence type="ECO:0000259" key="3">
    <source>
        <dbReference type="PROSITE" id="PS50240"/>
    </source>
</evidence>
<comment type="caution">
    <text evidence="4">The sequence shown here is derived from an EMBL/GenBank/DDBJ whole genome shotgun (WGS) entry which is preliminary data.</text>
</comment>
<protein>
    <recommendedName>
        <fullName evidence="3">Peptidase S1 domain-containing protein</fullName>
    </recommendedName>
</protein>
<dbReference type="InterPro" id="IPR009003">
    <property type="entry name" value="Peptidase_S1_PA"/>
</dbReference>
<dbReference type="Pfam" id="PF00089">
    <property type="entry name" value="Trypsin"/>
    <property type="match status" value="1"/>
</dbReference>
<dbReference type="PANTHER" id="PTHR24258">
    <property type="entry name" value="SERINE PROTEASE-RELATED"/>
    <property type="match status" value="1"/>
</dbReference>
<organism evidence="4 5">
    <name type="scientific">Oedothorax gibbosus</name>
    <dbReference type="NCBI Taxonomy" id="931172"/>
    <lineage>
        <taxon>Eukaryota</taxon>
        <taxon>Metazoa</taxon>
        <taxon>Ecdysozoa</taxon>
        <taxon>Arthropoda</taxon>
        <taxon>Chelicerata</taxon>
        <taxon>Arachnida</taxon>
        <taxon>Araneae</taxon>
        <taxon>Araneomorphae</taxon>
        <taxon>Entelegynae</taxon>
        <taxon>Araneoidea</taxon>
        <taxon>Linyphiidae</taxon>
        <taxon>Erigoninae</taxon>
        <taxon>Oedothorax</taxon>
    </lineage>
</organism>
<dbReference type="SMART" id="SM00020">
    <property type="entry name" value="Tryp_SPc"/>
    <property type="match status" value="1"/>
</dbReference>
<name>A0AAV6VC81_9ARAC</name>
<dbReference type="Proteomes" id="UP000827092">
    <property type="component" value="Unassembled WGS sequence"/>
</dbReference>
<dbReference type="SUPFAM" id="SSF50494">
    <property type="entry name" value="Trypsin-like serine proteases"/>
    <property type="match status" value="1"/>
</dbReference>
<sequence length="272" mass="29571">MIVGEFLSRSVFSMRPNPHASTCPRAVDGLEGALTVPTLIEPKLSPVLPWSRLEAAVVRPVNLTSLVCIRHQADELKVRLGDWDVHRDDEFYPYVESSVVAAAVHPDFYPGNLHNDLALLKLERPLDLAAHPHIAPACLPEQGEKFDNRRCWVTGWGKNAFGEQGEYQSVLKEVDVPVLSHGDCQRRMRNTRLGRSYALHPGFVCAGGEPGKDACTGDGGSPLVCEGGAGWKVAGLVSWGIGCGQPGVPGVYVNVANYRAWIDAIIHGRQHG</sequence>
<dbReference type="InterPro" id="IPR001314">
    <property type="entry name" value="Peptidase_S1A"/>
</dbReference>